<dbReference type="SUPFAM" id="SSF88659">
    <property type="entry name" value="Sigma3 and sigma4 domains of RNA polymerase sigma factors"/>
    <property type="match status" value="1"/>
</dbReference>
<accession>A0AA41ZBE1</accession>
<evidence type="ECO:0000256" key="2">
    <source>
        <dbReference type="ARBA" id="ARBA00023015"/>
    </source>
</evidence>
<dbReference type="EMBL" id="JANFAV010000017">
    <property type="protein sequence ID" value="MCW6536950.1"/>
    <property type="molecule type" value="Genomic_DNA"/>
</dbReference>
<sequence length="195" mass="22605">MSEVTASGRHNPVEGSADADLLTRIGNGDEQAFEALYRRYRARLTRFLSNLLRRPHLVEEVLDDTMVAVWQNQASFRGASKPSTWIFAIAYRKAMKALRRLDEPLAAEPPDNRVSDEAPPDDRIWRQQRRQLLREAMEQLSPDHRAVVDMTYFHEMSCREVAEVMNCPVDTVKTRMFHARRHLRRAMAGNDADWI</sequence>
<dbReference type="Gene3D" id="1.10.10.10">
    <property type="entry name" value="Winged helix-like DNA-binding domain superfamily/Winged helix DNA-binding domain"/>
    <property type="match status" value="1"/>
</dbReference>
<evidence type="ECO:0000259" key="5">
    <source>
        <dbReference type="Pfam" id="PF04542"/>
    </source>
</evidence>
<evidence type="ECO:0000256" key="4">
    <source>
        <dbReference type="ARBA" id="ARBA00023163"/>
    </source>
</evidence>
<dbReference type="InterPro" id="IPR007627">
    <property type="entry name" value="RNA_pol_sigma70_r2"/>
</dbReference>
<dbReference type="GO" id="GO:0003677">
    <property type="term" value="F:DNA binding"/>
    <property type="evidence" value="ECO:0007669"/>
    <property type="project" value="InterPro"/>
</dbReference>
<evidence type="ECO:0000259" key="6">
    <source>
        <dbReference type="Pfam" id="PF08281"/>
    </source>
</evidence>
<dbReference type="PANTHER" id="PTHR43133:SF32">
    <property type="entry name" value="BLR3042 PROTEIN"/>
    <property type="match status" value="1"/>
</dbReference>
<dbReference type="InterPro" id="IPR039425">
    <property type="entry name" value="RNA_pol_sigma-70-like"/>
</dbReference>
<dbReference type="SUPFAM" id="SSF88946">
    <property type="entry name" value="Sigma2 domain of RNA polymerase sigma factors"/>
    <property type="match status" value="1"/>
</dbReference>
<evidence type="ECO:0000256" key="1">
    <source>
        <dbReference type="ARBA" id="ARBA00010641"/>
    </source>
</evidence>
<name>A0AA41ZBE1_9SPHN</name>
<dbReference type="PANTHER" id="PTHR43133">
    <property type="entry name" value="RNA POLYMERASE ECF-TYPE SIGMA FACTO"/>
    <property type="match status" value="1"/>
</dbReference>
<dbReference type="AlphaFoldDB" id="A0AA41ZBE1"/>
<dbReference type="InterPro" id="IPR013249">
    <property type="entry name" value="RNA_pol_sigma70_r4_t2"/>
</dbReference>
<gene>
    <name evidence="7" type="ORF">NEE01_19400</name>
</gene>
<organism evidence="7 8">
    <name type="scientific">Sphingomonas lycopersici</name>
    <dbReference type="NCBI Taxonomy" id="2951807"/>
    <lineage>
        <taxon>Bacteria</taxon>
        <taxon>Pseudomonadati</taxon>
        <taxon>Pseudomonadota</taxon>
        <taxon>Alphaproteobacteria</taxon>
        <taxon>Sphingomonadales</taxon>
        <taxon>Sphingomonadaceae</taxon>
        <taxon>Sphingomonas</taxon>
    </lineage>
</organism>
<feature type="domain" description="RNA polymerase sigma-70 region 2" evidence="5">
    <location>
        <begin position="36"/>
        <end position="101"/>
    </location>
</feature>
<protein>
    <submittedName>
        <fullName evidence="7">Sigma-70 family RNA polymerase sigma factor</fullName>
    </submittedName>
</protein>
<dbReference type="Pfam" id="PF04542">
    <property type="entry name" value="Sigma70_r2"/>
    <property type="match status" value="1"/>
</dbReference>
<comment type="caution">
    <text evidence="7">The sequence shown here is derived from an EMBL/GenBank/DDBJ whole genome shotgun (WGS) entry which is preliminary data.</text>
</comment>
<keyword evidence="8" id="KW-1185">Reference proteome</keyword>
<dbReference type="InterPro" id="IPR013325">
    <property type="entry name" value="RNA_pol_sigma_r2"/>
</dbReference>
<keyword evidence="3" id="KW-0731">Sigma factor</keyword>
<dbReference type="InterPro" id="IPR014284">
    <property type="entry name" value="RNA_pol_sigma-70_dom"/>
</dbReference>
<dbReference type="InterPro" id="IPR036388">
    <property type="entry name" value="WH-like_DNA-bd_sf"/>
</dbReference>
<dbReference type="Proteomes" id="UP001165565">
    <property type="component" value="Unassembled WGS sequence"/>
</dbReference>
<dbReference type="Pfam" id="PF08281">
    <property type="entry name" value="Sigma70_r4_2"/>
    <property type="match status" value="1"/>
</dbReference>
<evidence type="ECO:0000313" key="7">
    <source>
        <dbReference type="EMBL" id="MCW6536950.1"/>
    </source>
</evidence>
<dbReference type="Gene3D" id="1.10.1740.10">
    <property type="match status" value="1"/>
</dbReference>
<dbReference type="NCBIfam" id="TIGR02937">
    <property type="entry name" value="sigma70-ECF"/>
    <property type="match status" value="1"/>
</dbReference>
<dbReference type="GO" id="GO:0016987">
    <property type="term" value="F:sigma factor activity"/>
    <property type="evidence" value="ECO:0007669"/>
    <property type="project" value="UniProtKB-KW"/>
</dbReference>
<keyword evidence="2" id="KW-0805">Transcription regulation</keyword>
<dbReference type="GO" id="GO:0006352">
    <property type="term" value="P:DNA-templated transcription initiation"/>
    <property type="evidence" value="ECO:0007669"/>
    <property type="project" value="InterPro"/>
</dbReference>
<comment type="similarity">
    <text evidence="1">Belongs to the sigma-70 factor family. ECF subfamily.</text>
</comment>
<dbReference type="InterPro" id="IPR013324">
    <property type="entry name" value="RNA_pol_sigma_r3/r4-like"/>
</dbReference>
<proteinExistence type="inferred from homology"/>
<evidence type="ECO:0000256" key="3">
    <source>
        <dbReference type="ARBA" id="ARBA00023082"/>
    </source>
</evidence>
<feature type="domain" description="RNA polymerase sigma factor 70 region 4 type 2" evidence="6">
    <location>
        <begin position="131"/>
        <end position="183"/>
    </location>
</feature>
<keyword evidence="4" id="KW-0804">Transcription</keyword>
<evidence type="ECO:0000313" key="8">
    <source>
        <dbReference type="Proteomes" id="UP001165565"/>
    </source>
</evidence>
<dbReference type="CDD" id="cd06171">
    <property type="entry name" value="Sigma70_r4"/>
    <property type="match status" value="1"/>
</dbReference>
<dbReference type="RefSeq" id="WP_265270777.1">
    <property type="nucleotide sequence ID" value="NZ_JANFAV010000017.1"/>
</dbReference>
<reference evidence="7" key="1">
    <citation type="submission" date="2022-06" db="EMBL/GenBank/DDBJ databases">
        <title>Sphingomonas sp. nov. isolated from rhizosphere soil of tomato.</title>
        <authorList>
            <person name="Dong H."/>
            <person name="Gao R."/>
        </authorList>
    </citation>
    <scope>NUCLEOTIDE SEQUENCE</scope>
    <source>
        <strain evidence="7">MMSM24</strain>
    </source>
</reference>